<evidence type="ECO:0000256" key="3">
    <source>
        <dbReference type="ARBA" id="ARBA00022679"/>
    </source>
</evidence>
<dbReference type="EMBL" id="JAIZAY010000007">
    <property type="protein sequence ID" value="KAJ8039199.1"/>
    <property type="molecule type" value="Genomic_DNA"/>
</dbReference>
<dbReference type="InterPro" id="IPR029063">
    <property type="entry name" value="SAM-dependent_MTases_sf"/>
</dbReference>
<comment type="caution">
    <text evidence="6">The sequence shown here is derived from an EMBL/GenBank/DDBJ whole genome shotgun (WGS) entry which is preliminary data.</text>
</comment>
<evidence type="ECO:0000256" key="1">
    <source>
        <dbReference type="ARBA" id="ARBA00008361"/>
    </source>
</evidence>
<dbReference type="GO" id="GO:0032259">
    <property type="term" value="P:methylation"/>
    <property type="evidence" value="ECO:0007669"/>
    <property type="project" value="UniProtKB-KW"/>
</dbReference>
<dbReference type="CDD" id="cd02440">
    <property type="entry name" value="AdoMet_MTases"/>
    <property type="match status" value="1"/>
</dbReference>
<comment type="similarity">
    <text evidence="1">Belongs to the methyltransferase superfamily.</text>
</comment>
<gene>
    <name evidence="6" type="ORF">HOLleu_16840</name>
</gene>
<dbReference type="InterPro" id="IPR013216">
    <property type="entry name" value="Methyltransf_11"/>
</dbReference>
<sequence>MDLLPKTQREFSSAEYWNSFFKKRGKESFEWYGEYTELCGILHKYIKTKDNTLVIGCGSSRLSEDMYDLGYHSMVNIDISEVVIKQMKTRNATKRPSMVFEKMDVFKVRSYSIGIE</sequence>
<dbReference type="GO" id="GO:0008757">
    <property type="term" value="F:S-adenosylmethionine-dependent methyltransferase activity"/>
    <property type="evidence" value="ECO:0007669"/>
    <property type="project" value="InterPro"/>
</dbReference>
<accession>A0A9Q1C701</accession>
<dbReference type="PANTHER" id="PTHR12176:SF78">
    <property type="entry name" value="EEF1A LYSINE AND N-TERMINAL METHYLTRANSFERASE"/>
    <property type="match status" value="1"/>
</dbReference>
<evidence type="ECO:0000256" key="4">
    <source>
        <dbReference type="ARBA" id="ARBA00023268"/>
    </source>
</evidence>
<dbReference type="Proteomes" id="UP001152320">
    <property type="component" value="Chromosome 7"/>
</dbReference>
<keyword evidence="7" id="KW-1185">Reference proteome</keyword>
<dbReference type="OrthoDB" id="411785at2759"/>
<dbReference type="Gene3D" id="3.40.50.150">
    <property type="entry name" value="Vaccinia Virus protein VP39"/>
    <property type="match status" value="1"/>
</dbReference>
<dbReference type="Pfam" id="PF08241">
    <property type="entry name" value="Methyltransf_11"/>
    <property type="match status" value="1"/>
</dbReference>
<dbReference type="SUPFAM" id="SSF53335">
    <property type="entry name" value="S-adenosyl-L-methionine-dependent methyltransferases"/>
    <property type="match status" value="1"/>
</dbReference>
<evidence type="ECO:0000313" key="7">
    <source>
        <dbReference type="Proteomes" id="UP001152320"/>
    </source>
</evidence>
<dbReference type="PANTHER" id="PTHR12176">
    <property type="entry name" value="SAM-DEPENDENT METHYLTRANSFERASE SUPERFAMILY PROTEIN"/>
    <property type="match status" value="1"/>
</dbReference>
<organism evidence="6 7">
    <name type="scientific">Holothuria leucospilota</name>
    <name type="common">Black long sea cucumber</name>
    <name type="synonym">Mertensiothuria leucospilota</name>
    <dbReference type="NCBI Taxonomy" id="206669"/>
    <lineage>
        <taxon>Eukaryota</taxon>
        <taxon>Metazoa</taxon>
        <taxon>Echinodermata</taxon>
        <taxon>Eleutherozoa</taxon>
        <taxon>Echinozoa</taxon>
        <taxon>Holothuroidea</taxon>
        <taxon>Aspidochirotacea</taxon>
        <taxon>Aspidochirotida</taxon>
        <taxon>Holothuriidae</taxon>
        <taxon>Holothuria</taxon>
    </lineage>
</organism>
<dbReference type="InterPro" id="IPR051419">
    <property type="entry name" value="Lys/N-term_MeTrsfase_sf"/>
</dbReference>
<feature type="domain" description="Methyltransferase type 11" evidence="5">
    <location>
        <begin position="54"/>
        <end position="107"/>
    </location>
</feature>
<proteinExistence type="inferred from homology"/>
<keyword evidence="3" id="KW-0808">Transferase</keyword>
<evidence type="ECO:0000256" key="2">
    <source>
        <dbReference type="ARBA" id="ARBA00022603"/>
    </source>
</evidence>
<evidence type="ECO:0000259" key="5">
    <source>
        <dbReference type="Pfam" id="PF08241"/>
    </source>
</evidence>
<evidence type="ECO:0000313" key="6">
    <source>
        <dbReference type="EMBL" id="KAJ8039199.1"/>
    </source>
</evidence>
<reference evidence="6" key="1">
    <citation type="submission" date="2021-10" db="EMBL/GenBank/DDBJ databases">
        <title>Tropical sea cucumber genome reveals ecological adaptation and Cuvierian tubules defense mechanism.</title>
        <authorList>
            <person name="Chen T."/>
        </authorList>
    </citation>
    <scope>NUCLEOTIDE SEQUENCE</scope>
    <source>
        <strain evidence="6">Nanhai2018</strain>
        <tissue evidence="6">Muscle</tissue>
    </source>
</reference>
<keyword evidence="2 6" id="KW-0489">Methyltransferase</keyword>
<protein>
    <submittedName>
        <fullName evidence="6">Methyltransferase-like protein 13</fullName>
    </submittedName>
</protein>
<dbReference type="AlphaFoldDB" id="A0A9Q1C701"/>
<name>A0A9Q1C701_HOLLE</name>
<keyword evidence="4" id="KW-0511">Multifunctional enzyme</keyword>